<organism evidence="1 2">
    <name type="scientific">Weissella confusa</name>
    <name type="common">Lactobacillus confusus</name>
    <dbReference type="NCBI Taxonomy" id="1583"/>
    <lineage>
        <taxon>Bacteria</taxon>
        <taxon>Bacillati</taxon>
        <taxon>Bacillota</taxon>
        <taxon>Bacilli</taxon>
        <taxon>Lactobacillales</taxon>
        <taxon>Lactobacillaceae</taxon>
        <taxon>Weissella</taxon>
    </lineage>
</organism>
<dbReference type="EMBL" id="PVSN01000016">
    <property type="protein sequence ID" value="TGE74962.1"/>
    <property type="molecule type" value="Genomic_DNA"/>
</dbReference>
<gene>
    <name evidence="1" type="ORF">C6P11_02525</name>
</gene>
<evidence type="ECO:0000313" key="2">
    <source>
        <dbReference type="Proteomes" id="UP000297646"/>
    </source>
</evidence>
<name>A0A4Z0S3P0_WEICO</name>
<comment type="caution">
    <text evidence="1">The sequence shown here is derived from an EMBL/GenBank/DDBJ whole genome shotgun (WGS) entry which is preliminary data.</text>
</comment>
<dbReference type="GO" id="GO:0004519">
    <property type="term" value="F:endonuclease activity"/>
    <property type="evidence" value="ECO:0007669"/>
    <property type="project" value="UniProtKB-KW"/>
</dbReference>
<dbReference type="CDD" id="cd00085">
    <property type="entry name" value="HNHc"/>
    <property type="match status" value="1"/>
</dbReference>
<keyword evidence="1" id="KW-0378">Hydrolase</keyword>
<dbReference type="Proteomes" id="UP000297646">
    <property type="component" value="Unassembled WGS sequence"/>
</dbReference>
<sequence>MRMHRCAEIGCRELIKPGWTYCQPHYEARMNKYVHAKQANADRNAQTLRGQYELSQATKEYDSTRRQELHDGFYNTKQWKKISAYVKSRDGYADAVDGRLWDDGELIVDHIIPRRLLPKNKQLDTSNLWLLTRAQHNHKTSVEKKLSENVLRHASRDWWRNVLREKPQERV</sequence>
<protein>
    <submittedName>
        <fullName evidence="1">HNH endonuclease</fullName>
    </submittedName>
</protein>
<accession>A0A4Z0S3P0</accession>
<keyword evidence="1" id="KW-0540">Nuclease</keyword>
<keyword evidence="1" id="KW-0255">Endonuclease</keyword>
<dbReference type="OrthoDB" id="9811997at2"/>
<dbReference type="AlphaFoldDB" id="A0A4Z0S3P0"/>
<reference evidence="1 2" key="1">
    <citation type="submission" date="2018-03" db="EMBL/GenBank/DDBJ databases">
        <title>Genome sequencing of Weissella confusa isolates.</title>
        <authorList>
            <person name="Kajala I."/>
            <person name="Baruah R."/>
            <person name="Bergsveinson J."/>
            <person name="Juvonen R."/>
            <person name="Ziola B."/>
        </authorList>
    </citation>
    <scope>NUCLEOTIDE SEQUENCE [LARGE SCALE GENOMIC DNA]</scope>
    <source>
        <strain evidence="1 2">VTT E-062653</strain>
    </source>
</reference>
<evidence type="ECO:0000313" key="1">
    <source>
        <dbReference type="EMBL" id="TGE74962.1"/>
    </source>
</evidence>
<dbReference type="InterPro" id="IPR003615">
    <property type="entry name" value="HNH_nuc"/>
</dbReference>
<proteinExistence type="predicted"/>